<feature type="domain" description="HTH tetR-type" evidence="5">
    <location>
        <begin position="16"/>
        <end position="76"/>
    </location>
</feature>
<evidence type="ECO:0000259" key="5">
    <source>
        <dbReference type="PROSITE" id="PS50977"/>
    </source>
</evidence>
<evidence type="ECO:0000256" key="1">
    <source>
        <dbReference type="ARBA" id="ARBA00023015"/>
    </source>
</evidence>
<dbReference type="Gene3D" id="1.10.357.10">
    <property type="entry name" value="Tetracycline Repressor, domain 2"/>
    <property type="match status" value="1"/>
</dbReference>
<dbReference type="InterPro" id="IPR001647">
    <property type="entry name" value="HTH_TetR"/>
</dbReference>
<dbReference type="RefSeq" id="WP_192749375.1">
    <property type="nucleotide sequence ID" value="NZ_BAABJL010000030.1"/>
</dbReference>
<dbReference type="SUPFAM" id="SSF46689">
    <property type="entry name" value="Homeodomain-like"/>
    <property type="match status" value="1"/>
</dbReference>
<keyword evidence="7" id="KW-1185">Reference proteome</keyword>
<dbReference type="EMBL" id="JADBEM010000001">
    <property type="protein sequence ID" value="MBE1604949.1"/>
    <property type="molecule type" value="Genomic_DNA"/>
</dbReference>
<comment type="caution">
    <text evidence="6">The sequence shown here is derived from an EMBL/GenBank/DDBJ whole genome shotgun (WGS) entry which is preliminary data.</text>
</comment>
<keyword evidence="3" id="KW-0804">Transcription</keyword>
<reference evidence="6" key="1">
    <citation type="submission" date="2020-10" db="EMBL/GenBank/DDBJ databases">
        <title>Sequencing the genomes of 1000 actinobacteria strains.</title>
        <authorList>
            <person name="Klenk H.-P."/>
        </authorList>
    </citation>
    <scope>NUCLEOTIDE SEQUENCE</scope>
    <source>
        <strain evidence="6">DSM 45354</strain>
    </source>
</reference>
<dbReference type="InterPro" id="IPR009057">
    <property type="entry name" value="Homeodomain-like_sf"/>
</dbReference>
<dbReference type="AlphaFoldDB" id="A0A927MRS8"/>
<dbReference type="InterPro" id="IPR050109">
    <property type="entry name" value="HTH-type_TetR-like_transc_reg"/>
</dbReference>
<feature type="DNA-binding region" description="H-T-H motif" evidence="4">
    <location>
        <begin position="39"/>
        <end position="58"/>
    </location>
</feature>
<dbReference type="PANTHER" id="PTHR30055:SF234">
    <property type="entry name" value="HTH-TYPE TRANSCRIPTIONAL REGULATOR BETI"/>
    <property type="match status" value="1"/>
</dbReference>
<dbReference type="Pfam" id="PF00440">
    <property type="entry name" value="TetR_N"/>
    <property type="match status" value="1"/>
</dbReference>
<dbReference type="PRINTS" id="PR00455">
    <property type="entry name" value="HTHTETR"/>
</dbReference>
<evidence type="ECO:0000313" key="7">
    <source>
        <dbReference type="Proteomes" id="UP000638648"/>
    </source>
</evidence>
<dbReference type="InterPro" id="IPR036271">
    <property type="entry name" value="Tet_transcr_reg_TetR-rel_C_sf"/>
</dbReference>
<sequence length="219" mass="23947">MPLPDELTGELRPESSPTRSRIVDAAAEVIATRGLAHTTTKEIARAAGYSEATLYKHFRGKDELVFRVMRERLPTGFIETLAELPTRAGKGSVRTQLEDVVRQAVTFFVQSIPMMSALFAEPALLTRHKEALQASGLGPHHANRAVAGYLRAEQRSGRVASGVRPDAAAAMLLGACFQRAFLEHFVGEYAVETSVEKFARDLVRSLMEGARPRADDQAS</sequence>
<dbReference type="SUPFAM" id="SSF48498">
    <property type="entry name" value="Tetracyclin repressor-like, C-terminal domain"/>
    <property type="match status" value="1"/>
</dbReference>
<name>A0A927MRS8_9ACTN</name>
<evidence type="ECO:0000256" key="3">
    <source>
        <dbReference type="ARBA" id="ARBA00023163"/>
    </source>
</evidence>
<accession>A0A927MRS8</accession>
<protein>
    <submittedName>
        <fullName evidence="6">AcrR family transcriptional regulator</fullName>
    </submittedName>
</protein>
<dbReference type="GO" id="GO:0000976">
    <property type="term" value="F:transcription cis-regulatory region binding"/>
    <property type="evidence" value="ECO:0007669"/>
    <property type="project" value="TreeGrafter"/>
</dbReference>
<dbReference type="Proteomes" id="UP000638648">
    <property type="component" value="Unassembled WGS sequence"/>
</dbReference>
<organism evidence="6 7">
    <name type="scientific">Actinopolymorpha pittospori</name>
    <dbReference type="NCBI Taxonomy" id="648752"/>
    <lineage>
        <taxon>Bacteria</taxon>
        <taxon>Bacillati</taxon>
        <taxon>Actinomycetota</taxon>
        <taxon>Actinomycetes</taxon>
        <taxon>Propionibacteriales</taxon>
        <taxon>Actinopolymorphaceae</taxon>
        <taxon>Actinopolymorpha</taxon>
    </lineage>
</organism>
<keyword evidence="1" id="KW-0805">Transcription regulation</keyword>
<keyword evidence="2 4" id="KW-0238">DNA-binding</keyword>
<dbReference type="PROSITE" id="PS50977">
    <property type="entry name" value="HTH_TETR_2"/>
    <property type="match status" value="1"/>
</dbReference>
<proteinExistence type="predicted"/>
<evidence type="ECO:0000256" key="4">
    <source>
        <dbReference type="PROSITE-ProRule" id="PRU00335"/>
    </source>
</evidence>
<dbReference type="GO" id="GO:0003700">
    <property type="term" value="F:DNA-binding transcription factor activity"/>
    <property type="evidence" value="ECO:0007669"/>
    <property type="project" value="TreeGrafter"/>
</dbReference>
<evidence type="ECO:0000256" key="2">
    <source>
        <dbReference type="ARBA" id="ARBA00023125"/>
    </source>
</evidence>
<evidence type="ECO:0000313" key="6">
    <source>
        <dbReference type="EMBL" id="MBE1604949.1"/>
    </source>
</evidence>
<gene>
    <name evidence="6" type="ORF">HEB94_001797</name>
</gene>
<dbReference type="PANTHER" id="PTHR30055">
    <property type="entry name" value="HTH-TYPE TRANSCRIPTIONAL REGULATOR RUTR"/>
    <property type="match status" value="1"/>
</dbReference>